<dbReference type="Pfam" id="PF00155">
    <property type="entry name" value="Aminotran_1_2"/>
    <property type="match status" value="2"/>
</dbReference>
<dbReference type="GeneID" id="25789565"/>
<evidence type="ECO:0000256" key="2">
    <source>
        <dbReference type="ARBA" id="ARBA00007441"/>
    </source>
</evidence>
<dbReference type="GO" id="GO:0030170">
    <property type="term" value="F:pyridoxal phosphate binding"/>
    <property type="evidence" value="ECO:0007669"/>
    <property type="project" value="InterPro"/>
</dbReference>
<evidence type="ECO:0000256" key="5">
    <source>
        <dbReference type="ARBA" id="ARBA00022898"/>
    </source>
</evidence>
<dbReference type="VEuPathDB" id="FungiDB:TRIVIDRAFT_191817"/>
<dbReference type="Gene3D" id="3.40.640.10">
    <property type="entry name" value="Type I PLP-dependent aspartate aminotransferase-like (Major domain)"/>
    <property type="match status" value="1"/>
</dbReference>
<keyword evidence="5" id="KW-0663">Pyridoxal phosphate</keyword>
<dbReference type="Gene3D" id="3.90.1150.10">
    <property type="entry name" value="Aspartate Aminotransferase, domain 1"/>
    <property type="match status" value="1"/>
</dbReference>
<keyword evidence="3" id="KW-0032">Aminotransferase</keyword>
<protein>
    <recommendedName>
        <fullName evidence="6">Aminotransferase class I/classII large domain-containing protein</fullName>
    </recommendedName>
</protein>
<dbReference type="STRING" id="413071.G9MUB9"/>
<name>G9MUB9_HYPVG</name>
<dbReference type="RefSeq" id="XP_013956162.1">
    <property type="nucleotide sequence ID" value="XM_014100687.1"/>
</dbReference>
<dbReference type="OMA" id="LITFAMT"/>
<dbReference type="InterPro" id="IPR050478">
    <property type="entry name" value="Ethylene_sulfur-biosynth"/>
</dbReference>
<evidence type="ECO:0000313" key="8">
    <source>
        <dbReference type="Proteomes" id="UP000007115"/>
    </source>
</evidence>
<evidence type="ECO:0000259" key="6">
    <source>
        <dbReference type="Pfam" id="PF00155"/>
    </source>
</evidence>
<dbReference type="PANTHER" id="PTHR43795">
    <property type="entry name" value="BIFUNCTIONAL ASPARTATE AMINOTRANSFERASE AND GLUTAMATE/ASPARTATE-PREPHENATE AMINOTRANSFERASE-RELATED"/>
    <property type="match status" value="1"/>
</dbReference>
<dbReference type="InterPro" id="IPR015422">
    <property type="entry name" value="PyrdxlP-dep_Trfase_small"/>
</dbReference>
<keyword evidence="4" id="KW-0808">Transferase</keyword>
<dbReference type="InterPro" id="IPR004839">
    <property type="entry name" value="Aminotransferase_I/II_large"/>
</dbReference>
<feature type="domain" description="Aminotransferase class I/classII large" evidence="6">
    <location>
        <begin position="20"/>
        <end position="138"/>
    </location>
</feature>
<feature type="domain" description="Aminotransferase class I/classII large" evidence="6">
    <location>
        <begin position="177"/>
        <end position="378"/>
    </location>
</feature>
<dbReference type="PANTHER" id="PTHR43795:SF32">
    <property type="entry name" value="AMINOTRANSFERASE GLII-RELATED"/>
    <property type="match status" value="1"/>
</dbReference>
<accession>G9MUB9</accession>
<dbReference type="OrthoDB" id="7042322at2759"/>
<dbReference type="GO" id="GO:0006520">
    <property type="term" value="P:amino acid metabolic process"/>
    <property type="evidence" value="ECO:0007669"/>
    <property type="project" value="TreeGrafter"/>
</dbReference>
<dbReference type="eggNOG" id="KOG0256">
    <property type="taxonomic scope" value="Eukaryota"/>
</dbReference>
<dbReference type="HOGENOM" id="CLU_017584_1_2_1"/>
<dbReference type="Proteomes" id="UP000007115">
    <property type="component" value="Unassembled WGS sequence"/>
</dbReference>
<dbReference type="InterPro" id="IPR015421">
    <property type="entry name" value="PyrdxlP-dep_Trfase_major"/>
</dbReference>
<dbReference type="InterPro" id="IPR015424">
    <property type="entry name" value="PyrdxlP-dep_Trfase"/>
</dbReference>
<evidence type="ECO:0000313" key="7">
    <source>
        <dbReference type="EMBL" id="EHK21969.1"/>
    </source>
</evidence>
<comment type="similarity">
    <text evidence="2">Belongs to the class-I pyridoxal-phosphate-dependent aminotransferase family.</text>
</comment>
<reference evidence="7 8" key="1">
    <citation type="journal article" date="2011" name="Genome Biol.">
        <title>Comparative genome sequence analysis underscores mycoparasitism as the ancestral life style of Trichoderma.</title>
        <authorList>
            <person name="Kubicek C.P."/>
            <person name="Herrera-Estrella A."/>
            <person name="Seidl-Seiboth V."/>
            <person name="Martinez D.A."/>
            <person name="Druzhinina I.S."/>
            <person name="Thon M."/>
            <person name="Zeilinger S."/>
            <person name="Casas-Flores S."/>
            <person name="Horwitz B.A."/>
            <person name="Mukherjee P.K."/>
            <person name="Mukherjee M."/>
            <person name="Kredics L."/>
            <person name="Alcaraz L.D."/>
            <person name="Aerts A."/>
            <person name="Antal Z."/>
            <person name="Atanasova L."/>
            <person name="Cervantes-Badillo M.G."/>
            <person name="Challacombe J."/>
            <person name="Chertkov O."/>
            <person name="McCluskey K."/>
            <person name="Coulpier F."/>
            <person name="Deshpande N."/>
            <person name="von Doehren H."/>
            <person name="Ebbole D.J."/>
            <person name="Esquivel-Naranjo E.U."/>
            <person name="Fekete E."/>
            <person name="Flipphi M."/>
            <person name="Glaser F."/>
            <person name="Gomez-Rodriguez E.Y."/>
            <person name="Gruber S."/>
            <person name="Han C."/>
            <person name="Henrissat B."/>
            <person name="Hermosa R."/>
            <person name="Hernandez-Onate M."/>
            <person name="Karaffa L."/>
            <person name="Kosti I."/>
            <person name="Le Crom S."/>
            <person name="Lindquist E."/>
            <person name="Lucas S."/>
            <person name="Luebeck M."/>
            <person name="Luebeck P.S."/>
            <person name="Margeot A."/>
            <person name="Metz B."/>
            <person name="Misra M."/>
            <person name="Nevalainen H."/>
            <person name="Omann M."/>
            <person name="Packer N."/>
            <person name="Perrone G."/>
            <person name="Uresti-Rivera E.E."/>
            <person name="Salamov A."/>
            <person name="Schmoll M."/>
            <person name="Seiboth B."/>
            <person name="Shapiro H."/>
            <person name="Sukno S."/>
            <person name="Tamayo-Ramos J.A."/>
            <person name="Tisch D."/>
            <person name="Wiest A."/>
            <person name="Wilkinson H.H."/>
            <person name="Zhang M."/>
            <person name="Coutinho P.M."/>
            <person name="Kenerley C.M."/>
            <person name="Monte E."/>
            <person name="Baker S.E."/>
            <person name="Grigoriev I.V."/>
        </authorList>
    </citation>
    <scope>NUCLEOTIDE SEQUENCE [LARGE SCALE GENOMIC DNA]</scope>
    <source>
        <strain evidence="8">Gv29-8 / FGSC 10586</strain>
    </source>
</reference>
<comment type="cofactor">
    <cofactor evidence="1">
        <name>pyridoxal 5'-phosphate</name>
        <dbReference type="ChEBI" id="CHEBI:597326"/>
    </cofactor>
</comment>
<evidence type="ECO:0000256" key="3">
    <source>
        <dbReference type="ARBA" id="ARBA00022576"/>
    </source>
</evidence>
<dbReference type="AlphaFoldDB" id="G9MUB9"/>
<comment type="caution">
    <text evidence="7">The sequence shown here is derived from an EMBL/GenBank/DDBJ whole genome shotgun (WGS) entry which is preliminary data.</text>
</comment>
<dbReference type="CDD" id="cd00609">
    <property type="entry name" value="AAT_like"/>
    <property type="match status" value="1"/>
</dbReference>
<keyword evidence="8" id="KW-1185">Reference proteome</keyword>
<evidence type="ECO:0000256" key="4">
    <source>
        <dbReference type="ARBA" id="ARBA00022679"/>
    </source>
</evidence>
<organism evidence="7 8">
    <name type="scientific">Hypocrea virens (strain Gv29-8 / FGSC 10586)</name>
    <name type="common">Gliocladium virens</name>
    <name type="synonym">Trichoderma virens</name>
    <dbReference type="NCBI Taxonomy" id="413071"/>
    <lineage>
        <taxon>Eukaryota</taxon>
        <taxon>Fungi</taxon>
        <taxon>Dikarya</taxon>
        <taxon>Ascomycota</taxon>
        <taxon>Pezizomycotina</taxon>
        <taxon>Sordariomycetes</taxon>
        <taxon>Hypocreomycetidae</taxon>
        <taxon>Hypocreales</taxon>
        <taxon>Hypocreaceae</taxon>
        <taxon>Trichoderma</taxon>
    </lineage>
</organism>
<dbReference type="GO" id="GO:0008483">
    <property type="term" value="F:transaminase activity"/>
    <property type="evidence" value="ECO:0007669"/>
    <property type="project" value="UniProtKB-KW"/>
</dbReference>
<proteinExistence type="inferred from homology"/>
<dbReference type="SUPFAM" id="SSF53383">
    <property type="entry name" value="PLP-dependent transferases"/>
    <property type="match status" value="1"/>
</dbReference>
<sequence>MPKIRAAVADRTQVDHPNIDLSTAENWLLRAELIDICKEAIFQLMTTKYFSYPNGFSGDPTMMQALASFINNQFQLYQPVDMSQIATAPGAASCLDALLDTICDVGDGVLVPTPYWNGFNFQFRVRASVTPVPVNCSSFGTALSSELLQGLKKAIDESKYPIRARYGESEQSFWPVFCEQHNIHYISDEVYALSTFESPDSKDLPPFVSVLSIDLAAVGCSPSRVHVIWSISKDFGSSGIRLGCTISQYNPEIIVGLSLASNTQTSSLAAIFARSLLASNQISALIQLNQKRLSISYSLLTSWLRMNEFHYIPFNAGIFVFVKLCKQALTWNDEAALVQTCKEYGVLISAGRSYHRLEAEKGWARNTFAVEPNVLLKALGMLAVALGVRPPATHLT</sequence>
<gene>
    <name evidence="7" type="ORF">TRIVIDRAFT_191817</name>
</gene>
<dbReference type="EMBL" id="ABDF02000051">
    <property type="protein sequence ID" value="EHK21969.1"/>
    <property type="molecule type" value="Genomic_DNA"/>
</dbReference>
<dbReference type="InParanoid" id="G9MUB9"/>
<dbReference type="PRINTS" id="PR00753">
    <property type="entry name" value="ACCSYNTHASE"/>
</dbReference>
<evidence type="ECO:0000256" key="1">
    <source>
        <dbReference type="ARBA" id="ARBA00001933"/>
    </source>
</evidence>